<accession>A0A5R9FIN6</accession>
<dbReference type="AlphaFoldDB" id="A0A5R9FIN6"/>
<proteinExistence type="predicted"/>
<sequence length="194" mass="22102">MLISFSFTRIAVTVRRWFEVTPEAVMEHGSRIELGLLVPQPHRGTESAAQKLVIDQAFWRADLFNKLDRPASSFSAAHFHPHFDDVEPSARQWSTDLTDDPWIWLTDQLTHIEARLSDAGLDPAIAVDDADDIRGFIPQIVDTARQFSPEDPMSRDADFALTKDAAERVRRMLVHVPTPDLVDRDYLGPWISQR</sequence>
<dbReference type="Proteomes" id="UP000305906">
    <property type="component" value="Unassembled WGS sequence"/>
</dbReference>
<gene>
    <name evidence="1" type="ORF">FE633_30930</name>
</gene>
<protein>
    <submittedName>
        <fullName evidence="1">Uncharacterized protein</fullName>
    </submittedName>
</protein>
<evidence type="ECO:0000313" key="1">
    <source>
        <dbReference type="EMBL" id="TLS42399.1"/>
    </source>
</evidence>
<comment type="caution">
    <text evidence="1">The sequence shown here is derived from an EMBL/GenBank/DDBJ whole genome shotgun (WGS) entry which is preliminary data.</text>
</comment>
<dbReference type="RefSeq" id="WP_138048480.1">
    <property type="nucleotide sequence ID" value="NZ_VBZC01000041.1"/>
</dbReference>
<keyword evidence="2" id="KW-1185">Reference proteome</keyword>
<organism evidence="1 2">
    <name type="scientific">Streptomyces montanus</name>
    <dbReference type="NCBI Taxonomy" id="2580423"/>
    <lineage>
        <taxon>Bacteria</taxon>
        <taxon>Bacillati</taxon>
        <taxon>Actinomycetota</taxon>
        <taxon>Actinomycetes</taxon>
        <taxon>Kitasatosporales</taxon>
        <taxon>Streptomycetaceae</taxon>
        <taxon>Streptomyces</taxon>
    </lineage>
</organism>
<evidence type="ECO:0000313" key="2">
    <source>
        <dbReference type="Proteomes" id="UP000305906"/>
    </source>
</evidence>
<dbReference type="EMBL" id="VBZC01000041">
    <property type="protein sequence ID" value="TLS42399.1"/>
    <property type="molecule type" value="Genomic_DNA"/>
</dbReference>
<name>A0A5R9FIN6_9ACTN</name>
<reference evidence="1 2" key="1">
    <citation type="submission" date="2019-05" db="EMBL/GenBank/DDBJ databases">
        <title>Streptomyces sp. NEAU-C151, a novel actinomycete isolated from soil.</title>
        <authorList>
            <person name="Han L."/>
            <person name="Jiang H."/>
        </authorList>
    </citation>
    <scope>NUCLEOTIDE SEQUENCE [LARGE SCALE GENOMIC DNA]</scope>
    <source>
        <strain evidence="1 2">NEAU-C151</strain>
    </source>
</reference>